<dbReference type="CDD" id="cd01146">
    <property type="entry name" value="FhuD"/>
    <property type="match status" value="1"/>
</dbReference>
<dbReference type="OrthoDB" id="9793175at2"/>
<keyword evidence="4" id="KW-0406">Ion transport</keyword>
<dbReference type="PROSITE" id="PS50983">
    <property type="entry name" value="FE_B12_PBP"/>
    <property type="match status" value="1"/>
</dbReference>
<keyword evidence="5" id="KW-0732">Signal</keyword>
<reference evidence="7 8" key="1">
    <citation type="submission" date="2017-02" db="EMBL/GenBank/DDBJ databases">
        <authorList>
            <person name="Peterson S.W."/>
        </authorList>
    </citation>
    <scope>NUCLEOTIDE SEQUENCE [LARGE SCALE GENOMIC DNA]</scope>
    <source>
        <strain evidence="7 8">CECT 9027</strain>
    </source>
</reference>
<evidence type="ECO:0000256" key="1">
    <source>
        <dbReference type="ARBA" id="ARBA00004196"/>
    </source>
</evidence>
<dbReference type="PANTHER" id="PTHR30532">
    <property type="entry name" value="IRON III DICITRATE-BINDING PERIPLASMIC PROTEIN"/>
    <property type="match status" value="1"/>
</dbReference>
<comment type="similarity">
    <text evidence="2">Belongs to the bacterial solute-binding protein 8 family.</text>
</comment>
<organism evidence="7 8">
    <name type="scientific">Vibrio palustris</name>
    <dbReference type="NCBI Taxonomy" id="1918946"/>
    <lineage>
        <taxon>Bacteria</taxon>
        <taxon>Pseudomonadati</taxon>
        <taxon>Pseudomonadota</taxon>
        <taxon>Gammaproteobacteria</taxon>
        <taxon>Vibrionales</taxon>
        <taxon>Vibrionaceae</taxon>
        <taxon>Vibrio</taxon>
    </lineage>
</organism>
<dbReference type="AlphaFoldDB" id="A0A1R4B4P7"/>
<dbReference type="GO" id="GO:1901678">
    <property type="term" value="P:iron coordination entity transport"/>
    <property type="evidence" value="ECO:0007669"/>
    <property type="project" value="UniProtKB-ARBA"/>
</dbReference>
<evidence type="ECO:0000256" key="3">
    <source>
        <dbReference type="ARBA" id="ARBA00022448"/>
    </source>
</evidence>
<evidence type="ECO:0000313" key="7">
    <source>
        <dbReference type="EMBL" id="SJL83886.1"/>
    </source>
</evidence>
<dbReference type="Proteomes" id="UP000189475">
    <property type="component" value="Unassembled WGS sequence"/>
</dbReference>
<dbReference type="InterPro" id="IPR051313">
    <property type="entry name" value="Bact_iron-sidero_bind"/>
</dbReference>
<dbReference type="RefSeq" id="WP_077314296.1">
    <property type="nucleotide sequence ID" value="NZ_AP024888.1"/>
</dbReference>
<gene>
    <name evidence="7" type="primary">yfiY</name>
    <name evidence="7" type="ORF">VPAL9027_01865</name>
</gene>
<dbReference type="PANTHER" id="PTHR30532:SF21">
    <property type="entry name" value="SIDEROPHORE-BINDING LIPOPROTEIN YFIY-RELATED"/>
    <property type="match status" value="1"/>
</dbReference>
<keyword evidence="7" id="KW-0449">Lipoprotein</keyword>
<proteinExistence type="inferred from homology"/>
<keyword evidence="8" id="KW-1185">Reference proteome</keyword>
<evidence type="ECO:0000259" key="6">
    <source>
        <dbReference type="PROSITE" id="PS50983"/>
    </source>
</evidence>
<dbReference type="InterPro" id="IPR002491">
    <property type="entry name" value="ABC_transptr_periplasmic_BD"/>
</dbReference>
<comment type="subcellular location">
    <subcellularLocation>
        <location evidence="1">Cell envelope</location>
    </subcellularLocation>
</comment>
<keyword evidence="4" id="KW-0408">Iron</keyword>
<keyword evidence="4" id="KW-0410">Iron transport</keyword>
<evidence type="ECO:0000256" key="5">
    <source>
        <dbReference type="ARBA" id="ARBA00022729"/>
    </source>
</evidence>
<dbReference type="GO" id="GO:0030288">
    <property type="term" value="C:outer membrane-bounded periplasmic space"/>
    <property type="evidence" value="ECO:0007669"/>
    <property type="project" value="TreeGrafter"/>
</dbReference>
<sequence>MRVRDVCSFHTIRLLVLSVFLLIFLMSFSLYAQPSSPQLSQPRNVMHAMGTTQITAKKPRIVTLFQGATDSAVALGIRPVGVVDSWSEKPTYQYLRSALKGVAHVGLETQPNLEAIAALHPDLIIGTKVRHEKIYAQLSKIAPTVYTDNVYDFKQTLQLTAQATGRVAEGKQVWQRWQQRVTQFRQQLKQTLPKWPMTASIIDVRADHLRLYLDHSFPGTVLTSIGFQLPKVSSAAGWGIKLKSKESLPTVNADVFFVILHADTPAVEQNYQQWTHHPLWKMLTAPKNDQVSIVNRTDWLFSGGILGANRMLDELADFYQVKPSRLRSSKTSSHQ</sequence>
<name>A0A1R4B4P7_9VIBR</name>
<dbReference type="STRING" id="1918946.VPAL9027_01865"/>
<evidence type="ECO:0000313" key="8">
    <source>
        <dbReference type="Proteomes" id="UP000189475"/>
    </source>
</evidence>
<evidence type="ECO:0000256" key="2">
    <source>
        <dbReference type="ARBA" id="ARBA00008814"/>
    </source>
</evidence>
<keyword evidence="3" id="KW-0813">Transport</keyword>
<dbReference type="Pfam" id="PF01497">
    <property type="entry name" value="Peripla_BP_2"/>
    <property type="match status" value="1"/>
</dbReference>
<dbReference type="EMBL" id="FUFT01000005">
    <property type="protein sequence ID" value="SJL83886.1"/>
    <property type="molecule type" value="Genomic_DNA"/>
</dbReference>
<evidence type="ECO:0000256" key="4">
    <source>
        <dbReference type="ARBA" id="ARBA00022496"/>
    </source>
</evidence>
<dbReference type="SUPFAM" id="SSF53807">
    <property type="entry name" value="Helical backbone' metal receptor"/>
    <property type="match status" value="1"/>
</dbReference>
<dbReference type="Gene3D" id="3.40.50.1980">
    <property type="entry name" value="Nitrogenase molybdenum iron protein domain"/>
    <property type="match status" value="2"/>
</dbReference>
<feature type="domain" description="Fe/B12 periplasmic-binding" evidence="6">
    <location>
        <begin position="60"/>
        <end position="323"/>
    </location>
</feature>
<accession>A0A1R4B4P7</accession>
<protein>
    <submittedName>
        <fullName evidence="7">Putative siderophore-binding lipoprotein YfiY</fullName>
    </submittedName>
</protein>